<dbReference type="InterPro" id="IPR002734">
    <property type="entry name" value="RibDG_C"/>
</dbReference>
<keyword evidence="6" id="KW-1185">Reference proteome</keyword>
<evidence type="ECO:0000313" key="6">
    <source>
        <dbReference type="Proteomes" id="UP001500731"/>
    </source>
</evidence>
<name>A0ABP8P7S3_9MICO</name>
<evidence type="ECO:0000256" key="3">
    <source>
        <dbReference type="ARBA" id="ARBA00023002"/>
    </source>
</evidence>
<dbReference type="NCBIfam" id="NF010663">
    <property type="entry name" value="PRK14059.1-1"/>
    <property type="match status" value="1"/>
</dbReference>
<protein>
    <submittedName>
        <fullName evidence="5">Pyrimidine reductase family protein</fullName>
    </submittedName>
</protein>
<sequence>MTRIDELWPDPASDLDDEALLARLESPALPWLRMNFIASLDGAATRAGRSGGLGDDADRRMFDLLRRWADVVLLGAGTARIEEYGGMRLGDDAAAWRVASGMPPHPALALVTRRLDLDPSSPIFVDAPVRPIVFTVASASPQRREALAKVATVIDAGVDDVDPRRVREILVERGLTRIHSEGGPSLFGSFLEEGVVDELCLTLAPTLESGSSGRIAHGAGDAAQQMRLASALRAGDELLLRYTRIAPTDAE</sequence>
<dbReference type="Proteomes" id="UP001500731">
    <property type="component" value="Unassembled WGS sequence"/>
</dbReference>
<dbReference type="InterPro" id="IPR024072">
    <property type="entry name" value="DHFR-like_dom_sf"/>
</dbReference>
<dbReference type="SUPFAM" id="SSF53597">
    <property type="entry name" value="Dihydrofolate reductase-like"/>
    <property type="match status" value="1"/>
</dbReference>
<proteinExistence type="predicted"/>
<dbReference type="Gene3D" id="3.40.430.10">
    <property type="entry name" value="Dihydrofolate Reductase, subunit A"/>
    <property type="match status" value="1"/>
</dbReference>
<evidence type="ECO:0000259" key="4">
    <source>
        <dbReference type="Pfam" id="PF01872"/>
    </source>
</evidence>
<feature type="domain" description="Bacterial bifunctional deaminase-reductase C-terminal" evidence="4">
    <location>
        <begin position="30"/>
        <end position="239"/>
    </location>
</feature>
<dbReference type="PANTHER" id="PTHR38011">
    <property type="entry name" value="DIHYDROFOLATE REDUCTASE FAMILY PROTEIN (AFU_ORTHOLOGUE AFUA_8G06820)"/>
    <property type="match status" value="1"/>
</dbReference>
<organism evidence="5 6">
    <name type="scientific">Microbacterium panaciterrae</name>
    <dbReference type="NCBI Taxonomy" id="985759"/>
    <lineage>
        <taxon>Bacteria</taxon>
        <taxon>Bacillati</taxon>
        <taxon>Actinomycetota</taxon>
        <taxon>Actinomycetes</taxon>
        <taxon>Micrococcales</taxon>
        <taxon>Microbacteriaceae</taxon>
        <taxon>Microbacterium</taxon>
    </lineage>
</organism>
<gene>
    <name evidence="5" type="ORF">GCM10023171_14830</name>
</gene>
<dbReference type="RefSeq" id="WP_345185695.1">
    <property type="nucleotide sequence ID" value="NZ_BAABGP010000008.1"/>
</dbReference>
<keyword evidence="2" id="KW-0521">NADP</keyword>
<dbReference type="Pfam" id="PF01872">
    <property type="entry name" value="RibD_C"/>
    <property type="match status" value="1"/>
</dbReference>
<evidence type="ECO:0000313" key="5">
    <source>
        <dbReference type="EMBL" id="GAA4483395.1"/>
    </source>
</evidence>
<keyword evidence="3" id="KW-0560">Oxidoreductase</keyword>
<comment type="pathway">
    <text evidence="1">Cofactor biosynthesis; riboflavin biosynthesis.</text>
</comment>
<comment type="caution">
    <text evidence="5">The sequence shown here is derived from an EMBL/GenBank/DDBJ whole genome shotgun (WGS) entry which is preliminary data.</text>
</comment>
<dbReference type="PANTHER" id="PTHR38011:SF7">
    <property type="entry name" value="2,5-DIAMINO-6-RIBOSYLAMINO-4(3H)-PYRIMIDINONE 5'-PHOSPHATE REDUCTASE"/>
    <property type="match status" value="1"/>
</dbReference>
<evidence type="ECO:0000256" key="2">
    <source>
        <dbReference type="ARBA" id="ARBA00022857"/>
    </source>
</evidence>
<dbReference type="EMBL" id="BAABGP010000008">
    <property type="protein sequence ID" value="GAA4483395.1"/>
    <property type="molecule type" value="Genomic_DNA"/>
</dbReference>
<reference evidence="6" key="1">
    <citation type="journal article" date="2019" name="Int. J. Syst. Evol. Microbiol.">
        <title>The Global Catalogue of Microorganisms (GCM) 10K type strain sequencing project: providing services to taxonomists for standard genome sequencing and annotation.</title>
        <authorList>
            <consortium name="The Broad Institute Genomics Platform"/>
            <consortium name="The Broad Institute Genome Sequencing Center for Infectious Disease"/>
            <person name="Wu L."/>
            <person name="Ma J."/>
        </authorList>
    </citation>
    <scope>NUCLEOTIDE SEQUENCE [LARGE SCALE GENOMIC DNA]</scope>
    <source>
        <strain evidence="6">JCM 17839</strain>
    </source>
</reference>
<accession>A0ABP8P7S3</accession>
<dbReference type="InterPro" id="IPR050765">
    <property type="entry name" value="Riboflavin_Biosynth_HTPR"/>
</dbReference>
<evidence type="ECO:0000256" key="1">
    <source>
        <dbReference type="ARBA" id="ARBA00005104"/>
    </source>
</evidence>